<dbReference type="PROSITE" id="PS50089">
    <property type="entry name" value="ZF_RING_2"/>
    <property type="match status" value="1"/>
</dbReference>
<evidence type="ECO:0000256" key="3">
    <source>
        <dbReference type="ARBA" id="ARBA00022833"/>
    </source>
</evidence>
<organism evidence="7 10">
    <name type="scientific">Didymodactylos carnosus</name>
    <dbReference type="NCBI Taxonomy" id="1234261"/>
    <lineage>
        <taxon>Eukaryota</taxon>
        <taxon>Metazoa</taxon>
        <taxon>Spiralia</taxon>
        <taxon>Gnathifera</taxon>
        <taxon>Rotifera</taxon>
        <taxon>Eurotatoria</taxon>
        <taxon>Bdelloidea</taxon>
        <taxon>Philodinida</taxon>
        <taxon>Philodinidae</taxon>
        <taxon>Didymodactylos</taxon>
    </lineage>
</organism>
<evidence type="ECO:0000313" key="10">
    <source>
        <dbReference type="Proteomes" id="UP000663829"/>
    </source>
</evidence>
<dbReference type="SUPFAM" id="SSF57850">
    <property type="entry name" value="RING/U-box"/>
    <property type="match status" value="1"/>
</dbReference>
<protein>
    <recommendedName>
        <fullName evidence="5">RING-type domain-containing protein</fullName>
    </recommendedName>
</protein>
<evidence type="ECO:0000313" key="9">
    <source>
        <dbReference type="EMBL" id="CAF3855491.1"/>
    </source>
</evidence>
<dbReference type="Proteomes" id="UP000681722">
    <property type="component" value="Unassembled WGS sequence"/>
</dbReference>
<reference evidence="7" key="1">
    <citation type="submission" date="2021-02" db="EMBL/GenBank/DDBJ databases">
        <authorList>
            <person name="Nowell W R."/>
        </authorList>
    </citation>
    <scope>NUCLEOTIDE SEQUENCE</scope>
</reference>
<dbReference type="InterPro" id="IPR013083">
    <property type="entry name" value="Znf_RING/FYVE/PHD"/>
</dbReference>
<dbReference type="Gene3D" id="3.30.40.10">
    <property type="entry name" value="Zinc/RING finger domain, C3HC4 (zinc finger)"/>
    <property type="match status" value="1"/>
</dbReference>
<evidence type="ECO:0000256" key="4">
    <source>
        <dbReference type="PROSITE-ProRule" id="PRU00175"/>
    </source>
</evidence>
<evidence type="ECO:0000313" key="6">
    <source>
        <dbReference type="EMBL" id="CAF0994339.1"/>
    </source>
</evidence>
<name>A0A814NDF1_9BILA</name>
<dbReference type="Proteomes" id="UP000682733">
    <property type="component" value="Unassembled WGS sequence"/>
</dbReference>
<dbReference type="InterPro" id="IPR001841">
    <property type="entry name" value="Znf_RING"/>
</dbReference>
<keyword evidence="3" id="KW-0862">Zinc</keyword>
<dbReference type="Pfam" id="PF00097">
    <property type="entry name" value="zf-C3HC4"/>
    <property type="match status" value="1"/>
</dbReference>
<evidence type="ECO:0000256" key="2">
    <source>
        <dbReference type="ARBA" id="ARBA00022771"/>
    </source>
</evidence>
<evidence type="ECO:0000256" key="1">
    <source>
        <dbReference type="ARBA" id="ARBA00022723"/>
    </source>
</evidence>
<dbReference type="EMBL" id="CAJOBA010006133">
    <property type="protein sequence ID" value="CAF3764166.1"/>
    <property type="molecule type" value="Genomic_DNA"/>
</dbReference>
<evidence type="ECO:0000313" key="8">
    <source>
        <dbReference type="EMBL" id="CAF3764166.1"/>
    </source>
</evidence>
<dbReference type="InterPro" id="IPR018957">
    <property type="entry name" value="Znf_C3HC4_RING-type"/>
</dbReference>
<dbReference type="EMBL" id="CAJOBC010005205">
    <property type="protein sequence ID" value="CAF3855491.1"/>
    <property type="molecule type" value="Genomic_DNA"/>
</dbReference>
<sequence>MEECVECGTPLITEHTSNQIASTKAAPSTTSKQMHNEMKLAAVTQEVSTPVVGVKASSKPPMPLIEKPMDDLQLKWYYDQHQWVMKSLKQQSSSIDIKRIRSLIEQLYMSNEYQPRLSQPLGQLSFSICQICLDPQSKPLIEMITCRHQVICRDCYQQYLSIRIRDGEVMPWIPCPGEVCPIPLSCQNLIYDGQLSVEQLLEFCQVHMSKKLNRNENFVPCTTQSCYGGFLQLGQSKKEQVTCRVCKQEQTIEKGKVGDLDDTFKNMIVKGVLRECPSCKHLTLKEKGLCNVIECAKCSIWWNWATREMGHDARDLKERARMHGTLWEPGELLYQLDLQRRNPEEFKALLERNGIQYDPNYVRGSKSK</sequence>
<dbReference type="Proteomes" id="UP000663829">
    <property type="component" value="Unassembled WGS sequence"/>
</dbReference>
<evidence type="ECO:0000313" key="7">
    <source>
        <dbReference type="EMBL" id="CAF1089971.1"/>
    </source>
</evidence>
<accession>A0A814NDF1</accession>
<keyword evidence="2 4" id="KW-0863">Zinc-finger</keyword>
<dbReference type="EMBL" id="CAJNOQ010005205">
    <property type="protein sequence ID" value="CAF1089971.1"/>
    <property type="molecule type" value="Genomic_DNA"/>
</dbReference>
<dbReference type="EMBL" id="CAJNOK010006125">
    <property type="protein sequence ID" value="CAF0994339.1"/>
    <property type="molecule type" value="Genomic_DNA"/>
</dbReference>
<dbReference type="Proteomes" id="UP000677228">
    <property type="component" value="Unassembled WGS sequence"/>
</dbReference>
<evidence type="ECO:0000259" key="5">
    <source>
        <dbReference type="PROSITE" id="PS50089"/>
    </source>
</evidence>
<proteinExistence type="predicted"/>
<dbReference type="GO" id="GO:0008270">
    <property type="term" value="F:zinc ion binding"/>
    <property type="evidence" value="ECO:0007669"/>
    <property type="project" value="UniProtKB-KW"/>
</dbReference>
<keyword evidence="10" id="KW-1185">Reference proteome</keyword>
<feature type="domain" description="RING-type" evidence="5">
    <location>
        <begin position="129"/>
        <end position="176"/>
    </location>
</feature>
<gene>
    <name evidence="7" type="ORF">GPM918_LOCUS18207</name>
    <name evidence="6" type="ORF">OVA965_LOCUS14233</name>
    <name evidence="9" type="ORF">SRO942_LOCUS18204</name>
    <name evidence="8" type="ORF">TMI583_LOCUS14237</name>
</gene>
<keyword evidence="1" id="KW-0479">Metal-binding</keyword>
<dbReference type="OrthoDB" id="9983331at2759"/>
<dbReference type="AlphaFoldDB" id="A0A814NDF1"/>
<comment type="caution">
    <text evidence="7">The sequence shown here is derived from an EMBL/GenBank/DDBJ whole genome shotgun (WGS) entry which is preliminary data.</text>
</comment>